<feature type="chain" id="PRO_5045438439" evidence="2">
    <location>
        <begin position="16"/>
        <end position="138"/>
    </location>
</feature>
<evidence type="ECO:0000313" key="3">
    <source>
        <dbReference type="EMBL" id="KAK8978621.1"/>
    </source>
</evidence>
<proteinExistence type="predicted"/>
<feature type="compositionally biased region" description="Basic and acidic residues" evidence="1">
    <location>
        <begin position="91"/>
        <end position="100"/>
    </location>
</feature>
<feature type="signal peptide" evidence="2">
    <location>
        <begin position="1"/>
        <end position="15"/>
    </location>
</feature>
<protein>
    <submittedName>
        <fullName evidence="3">Uncharacterized protein</fullName>
    </submittedName>
</protein>
<accession>A0ABR2NR08</accession>
<reference evidence="3 4" key="1">
    <citation type="journal article" date="2024" name="G3 (Bethesda)">
        <title>Genome assembly of Hibiscus sabdariffa L. provides insights into metabolisms of medicinal natural products.</title>
        <authorList>
            <person name="Kim T."/>
        </authorList>
    </citation>
    <scope>NUCLEOTIDE SEQUENCE [LARGE SCALE GENOMIC DNA]</scope>
    <source>
        <strain evidence="3">TK-2024</strain>
        <tissue evidence="3">Old leaves</tissue>
    </source>
</reference>
<comment type="caution">
    <text evidence="3">The sequence shown here is derived from an EMBL/GenBank/DDBJ whole genome shotgun (WGS) entry which is preliminary data.</text>
</comment>
<dbReference type="EMBL" id="JBBPBN010000111">
    <property type="protein sequence ID" value="KAK8978621.1"/>
    <property type="molecule type" value="Genomic_DNA"/>
</dbReference>
<evidence type="ECO:0000256" key="2">
    <source>
        <dbReference type="SAM" id="SignalP"/>
    </source>
</evidence>
<name>A0ABR2NR08_9ROSI</name>
<gene>
    <name evidence="3" type="ORF">V6N11_055607</name>
</gene>
<evidence type="ECO:0000313" key="4">
    <source>
        <dbReference type="Proteomes" id="UP001396334"/>
    </source>
</evidence>
<keyword evidence="4" id="KW-1185">Reference proteome</keyword>
<dbReference type="Proteomes" id="UP001396334">
    <property type="component" value="Unassembled WGS sequence"/>
</dbReference>
<feature type="region of interest" description="Disordered" evidence="1">
    <location>
        <begin position="81"/>
        <end position="138"/>
    </location>
</feature>
<evidence type="ECO:0000256" key="1">
    <source>
        <dbReference type="SAM" id="MobiDB-lite"/>
    </source>
</evidence>
<keyword evidence="2" id="KW-0732">Signal</keyword>
<organism evidence="3 4">
    <name type="scientific">Hibiscus sabdariffa</name>
    <name type="common">roselle</name>
    <dbReference type="NCBI Taxonomy" id="183260"/>
    <lineage>
        <taxon>Eukaryota</taxon>
        <taxon>Viridiplantae</taxon>
        <taxon>Streptophyta</taxon>
        <taxon>Embryophyta</taxon>
        <taxon>Tracheophyta</taxon>
        <taxon>Spermatophyta</taxon>
        <taxon>Magnoliopsida</taxon>
        <taxon>eudicotyledons</taxon>
        <taxon>Gunneridae</taxon>
        <taxon>Pentapetalae</taxon>
        <taxon>rosids</taxon>
        <taxon>malvids</taxon>
        <taxon>Malvales</taxon>
        <taxon>Malvaceae</taxon>
        <taxon>Malvoideae</taxon>
        <taxon>Hibiscus</taxon>
    </lineage>
</organism>
<sequence length="138" mass="14858">MIFSTYAVGLVICEALSSLISLGPGKQLQYKKACIARGNVGVAPNLHERASVPPVAGLEKRMSVDGDGSIRDTTKYTIKADGRSTFLAQPRQEKNKDRDSPLVPPRGEGEERFPSKPPSGRLSVKDVSPPKSPSWGII</sequence>